<evidence type="ECO:0000256" key="1">
    <source>
        <dbReference type="SAM" id="SignalP"/>
    </source>
</evidence>
<dbReference type="RefSeq" id="WP_088871328.1">
    <property type="nucleotide sequence ID" value="NZ_CP022110.1"/>
</dbReference>
<name>A0A248JP08_9PROT</name>
<keyword evidence="3" id="KW-1185">Reference proteome</keyword>
<feature type="chain" id="PRO_5011682817" evidence="1">
    <location>
        <begin position="36"/>
        <end position="192"/>
    </location>
</feature>
<evidence type="ECO:0000313" key="2">
    <source>
        <dbReference type="EMBL" id="ASG20472.1"/>
    </source>
</evidence>
<feature type="signal peptide" evidence="1">
    <location>
        <begin position="1"/>
        <end position="35"/>
    </location>
</feature>
<dbReference type="Proteomes" id="UP000197153">
    <property type="component" value="Chromosome 1"/>
</dbReference>
<dbReference type="KEGG" id="nao:Y958_06335"/>
<sequence>MPKVSLFTKVPLLKSSLAKIGLLATLLATAGGAHAEEMIEPVFGLIYDPQTVVFEQAPDTLPGRCPGLAQADLGDRIRVFGRTDVDGTQYWALGGEVVVRRKDKPIVVPKGAVVALTADGCTLLGPIRAFFQFPNGVPADAVSRLADEVVERYQSAYGGAPAFTAVLKKQDAVPQAPMKGLLRAALERHGAL</sequence>
<evidence type="ECO:0000313" key="3">
    <source>
        <dbReference type="Proteomes" id="UP000197153"/>
    </source>
</evidence>
<proteinExistence type="predicted"/>
<dbReference type="EMBL" id="CP022110">
    <property type="protein sequence ID" value="ASG20472.1"/>
    <property type="molecule type" value="Genomic_DNA"/>
</dbReference>
<gene>
    <name evidence="2" type="ORF">Y958_06335</name>
</gene>
<reference evidence="2 3" key="1">
    <citation type="submission" date="2017-06" db="EMBL/GenBank/DDBJ databases">
        <title>Complete genome sequence of Nitrospirillum amazonense strain CBAmC, an endophytic nitrogen-fixing and plant growth-promoting bacterium, isolated from sugarcane.</title>
        <authorList>
            <person name="Schwab S."/>
            <person name="dos Santos Teixeira K.R."/>
            <person name="Simoes Araujo J.L."/>
            <person name="Soares Vidal M."/>
            <person name="Borges de Freitas H.R."/>
            <person name="Rivello Crivelaro A.L."/>
            <person name="Bueno de Camargo Nunes A."/>
            <person name="dos Santos C.M."/>
            <person name="Palmeira da Silva Rosa D."/>
            <person name="da Silva Padilha D."/>
            <person name="da Silva E."/>
            <person name="Araujo Terra L."/>
            <person name="Soares Mendes V."/>
            <person name="Farinelli L."/>
            <person name="Magalhaes Cruz L."/>
            <person name="Baldani J.I."/>
        </authorList>
    </citation>
    <scope>NUCLEOTIDE SEQUENCE [LARGE SCALE GENOMIC DNA]</scope>
    <source>
        <strain evidence="2 3">CBAmC</strain>
    </source>
</reference>
<organism evidence="2 3">
    <name type="scientific">Nitrospirillum viridazoti CBAmc</name>
    <dbReference type="NCBI Taxonomy" id="1441467"/>
    <lineage>
        <taxon>Bacteria</taxon>
        <taxon>Pseudomonadati</taxon>
        <taxon>Pseudomonadota</taxon>
        <taxon>Alphaproteobacteria</taxon>
        <taxon>Rhodospirillales</taxon>
        <taxon>Azospirillaceae</taxon>
        <taxon>Nitrospirillum</taxon>
        <taxon>Nitrospirillum viridazoti</taxon>
    </lineage>
</organism>
<accession>A0A248JP08</accession>
<keyword evidence="1" id="KW-0732">Signal</keyword>
<dbReference type="AlphaFoldDB" id="A0A248JP08"/>
<protein>
    <submittedName>
        <fullName evidence="2">Uncharacterized protein</fullName>
    </submittedName>
</protein>